<accession>A0ABW1SU99</accession>
<sequence length="110" mass="12290">MTNIAAITNASYFPDIAPSPYSVKPDLTKYTIVKFPKVITYLNTSKNTPVKTRVQKVKAILASYGYTTNKLNHLSKNYQIGLNIVDSTYRTTYSGSNMDNGYAFIIGKHN</sequence>
<name>A0ABW1SU99_9LACO</name>
<evidence type="ECO:0000313" key="2">
    <source>
        <dbReference type="Proteomes" id="UP001596254"/>
    </source>
</evidence>
<keyword evidence="2" id="KW-1185">Reference proteome</keyword>
<proteinExistence type="predicted"/>
<reference evidence="2" key="1">
    <citation type="journal article" date="2019" name="Int. J. Syst. Evol. Microbiol.">
        <title>The Global Catalogue of Microorganisms (GCM) 10K type strain sequencing project: providing services to taxonomists for standard genome sequencing and annotation.</title>
        <authorList>
            <consortium name="The Broad Institute Genomics Platform"/>
            <consortium name="The Broad Institute Genome Sequencing Center for Infectious Disease"/>
            <person name="Wu L."/>
            <person name="Ma J."/>
        </authorList>
    </citation>
    <scope>NUCLEOTIDE SEQUENCE [LARGE SCALE GENOMIC DNA]</scope>
    <source>
        <strain evidence="2">CCM 8905</strain>
    </source>
</reference>
<protein>
    <submittedName>
        <fullName evidence="1">Uncharacterized protein</fullName>
    </submittedName>
</protein>
<dbReference type="EMBL" id="JBHSSK010000023">
    <property type="protein sequence ID" value="MFC6207628.1"/>
    <property type="molecule type" value="Genomic_DNA"/>
</dbReference>
<dbReference type="Proteomes" id="UP001596254">
    <property type="component" value="Unassembled WGS sequence"/>
</dbReference>
<organism evidence="1 2">
    <name type="scientific">Levilactobacillus tongjiangensis</name>
    <dbReference type="NCBI Taxonomy" id="2486023"/>
    <lineage>
        <taxon>Bacteria</taxon>
        <taxon>Bacillati</taxon>
        <taxon>Bacillota</taxon>
        <taxon>Bacilli</taxon>
        <taxon>Lactobacillales</taxon>
        <taxon>Lactobacillaceae</taxon>
        <taxon>Levilactobacillus</taxon>
    </lineage>
</organism>
<dbReference type="RefSeq" id="WP_125693080.1">
    <property type="nucleotide sequence ID" value="NZ_JBHSSK010000023.1"/>
</dbReference>
<evidence type="ECO:0000313" key="1">
    <source>
        <dbReference type="EMBL" id="MFC6207628.1"/>
    </source>
</evidence>
<comment type="caution">
    <text evidence="1">The sequence shown here is derived from an EMBL/GenBank/DDBJ whole genome shotgun (WGS) entry which is preliminary data.</text>
</comment>
<gene>
    <name evidence="1" type="ORF">ACFP1G_09110</name>
</gene>